<evidence type="ECO:0000256" key="1">
    <source>
        <dbReference type="SAM" id="MobiDB-lite"/>
    </source>
</evidence>
<comment type="caution">
    <text evidence="3">The sequence shown here is derived from an EMBL/GenBank/DDBJ whole genome shotgun (WGS) entry which is preliminary data.</text>
</comment>
<evidence type="ECO:0008006" key="5">
    <source>
        <dbReference type="Google" id="ProtNLM"/>
    </source>
</evidence>
<evidence type="ECO:0000313" key="4">
    <source>
        <dbReference type="Proteomes" id="UP000295511"/>
    </source>
</evidence>
<reference evidence="3 4" key="1">
    <citation type="submission" date="2019-03" db="EMBL/GenBank/DDBJ databases">
        <title>Whole genome sequence of Arthrobacter sp JH1-1.</title>
        <authorList>
            <person name="Trinh H.N."/>
        </authorList>
    </citation>
    <scope>NUCLEOTIDE SEQUENCE [LARGE SCALE GENOMIC DNA]</scope>
    <source>
        <strain evidence="3 4">JH1-1</strain>
    </source>
</reference>
<dbReference type="Proteomes" id="UP000295511">
    <property type="component" value="Unassembled WGS sequence"/>
</dbReference>
<dbReference type="AlphaFoldDB" id="A0A4R5L1W2"/>
<dbReference type="EMBL" id="SMRU01000001">
    <property type="protein sequence ID" value="TDG01530.1"/>
    <property type="molecule type" value="Genomic_DNA"/>
</dbReference>
<accession>A0A4R5L1W2</accession>
<proteinExistence type="predicted"/>
<evidence type="ECO:0000313" key="3">
    <source>
        <dbReference type="EMBL" id="TDG01530.1"/>
    </source>
</evidence>
<name>A0A4R5L1W2_9MICC</name>
<feature type="transmembrane region" description="Helical" evidence="2">
    <location>
        <begin position="29"/>
        <end position="51"/>
    </location>
</feature>
<evidence type="ECO:0000256" key="2">
    <source>
        <dbReference type="SAM" id="Phobius"/>
    </source>
</evidence>
<feature type="region of interest" description="Disordered" evidence="1">
    <location>
        <begin position="1"/>
        <end position="23"/>
    </location>
</feature>
<protein>
    <recommendedName>
        <fullName evidence="5">Anti-sigma factor</fullName>
    </recommendedName>
</protein>
<sequence length="242" mass="25302">MIEHTRRLAESDDTGQPASERRPWQGMRIAGAAAGGLALSAGILAVAAYVLGGEATPQASNAGEQEVRTLVSSTSAANLPDQLPLTSPQVSLPVTVAASVALNPKQLAELRNEGWACPELQSMGFHVVGARAMMQDGHPAVELQLDNGVHHATLTEEHLEGSGSTGTRLSTSPGMPWQAVYTSPVAVLRYSSDMPPEQAASALPELVKAGDGLLARPAQDISESWNDRVQRGLRTLAGLAGF</sequence>
<feature type="compositionally biased region" description="Basic and acidic residues" evidence="1">
    <location>
        <begin position="1"/>
        <end position="10"/>
    </location>
</feature>
<organism evidence="3 4">
    <name type="scientific">Arthrobacter terricola</name>
    <dbReference type="NCBI Taxonomy" id="2547396"/>
    <lineage>
        <taxon>Bacteria</taxon>
        <taxon>Bacillati</taxon>
        <taxon>Actinomycetota</taxon>
        <taxon>Actinomycetes</taxon>
        <taxon>Micrococcales</taxon>
        <taxon>Micrococcaceae</taxon>
        <taxon>Arthrobacter</taxon>
    </lineage>
</organism>
<gene>
    <name evidence="3" type="ORF">E1809_00055</name>
</gene>
<keyword evidence="4" id="KW-1185">Reference proteome</keyword>
<keyword evidence="2" id="KW-0812">Transmembrane</keyword>
<keyword evidence="2" id="KW-1133">Transmembrane helix</keyword>
<keyword evidence="2" id="KW-0472">Membrane</keyword>